<dbReference type="Proteomes" id="UP001432202">
    <property type="component" value="Chromosome"/>
</dbReference>
<dbReference type="AlphaFoldDB" id="A0AAX4L479"/>
<evidence type="ECO:0000256" key="1">
    <source>
        <dbReference type="ARBA" id="ARBA00022723"/>
    </source>
</evidence>
<dbReference type="RefSeq" id="WP_338602699.1">
    <property type="nucleotide sequence ID" value="NZ_CP146016.1"/>
</dbReference>
<sequence length="321" mass="37419">MSSNQKINVSRLSHIAVRVTDLGKAKYLYHELLGFVLTEESGSELYIRGIEEGQHHSLVLKKADSPGLSYVGFRVSDKKDLDKAEDILPSLGIKVFKFKEKGVNDAIIFDSPNGIPIVLYYDMEYVDEDLRLKFHLHRGVSPIRLAHTNFVVKDLEKEYKFFKEIFNFYETEQYFNSQGKLAMIWLSMRGASHEVAISRSDKRVPGFHHESFYVRDVRDVLKAADILASAQLWDLIENGPGRHGATQGLFLYMRDFDKNRFEVYTGDYTVLDPDKWKVITWTADQFRYRTNYWGRPVPESWLNEWMPVEEINTGKLKKWDE</sequence>
<dbReference type="EMBL" id="CP146016">
    <property type="protein sequence ID" value="WWQ61016.1"/>
    <property type="molecule type" value="Genomic_DNA"/>
</dbReference>
<dbReference type="SUPFAM" id="SSF54593">
    <property type="entry name" value="Glyoxalase/Bleomycin resistance protein/Dihydroxybiphenyl dioxygenase"/>
    <property type="match status" value="1"/>
</dbReference>
<keyword evidence="3" id="KW-0560">Oxidoreductase</keyword>
<organism evidence="3 4">
    <name type="scientific">Sulfolobus tengchongensis</name>
    <dbReference type="NCBI Taxonomy" id="207809"/>
    <lineage>
        <taxon>Archaea</taxon>
        <taxon>Thermoproteota</taxon>
        <taxon>Thermoprotei</taxon>
        <taxon>Sulfolobales</taxon>
        <taxon>Sulfolobaceae</taxon>
        <taxon>Sulfolobus</taxon>
    </lineage>
</organism>
<proteinExistence type="predicted"/>
<dbReference type="Gene3D" id="3.10.180.10">
    <property type="entry name" value="2,3-Dihydroxybiphenyl 1,2-Dioxygenase, domain 1"/>
    <property type="match status" value="2"/>
</dbReference>
<dbReference type="InterPro" id="IPR004360">
    <property type="entry name" value="Glyas_Fos-R_dOase_dom"/>
</dbReference>
<keyword evidence="1" id="KW-0479">Metal-binding</keyword>
<dbReference type="GO" id="GO:0046872">
    <property type="term" value="F:metal ion binding"/>
    <property type="evidence" value="ECO:0007669"/>
    <property type="project" value="UniProtKB-KW"/>
</dbReference>
<dbReference type="PANTHER" id="PTHR36113">
    <property type="entry name" value="LYASE, PUTATIVE-RELATED-RELATED"/>
    <property type="match status" value="1"/>
</dbReference>
<feature type="domain" description="VOC" evidence="2">
    <location>
        <begin position="11"/>
        <end position="122"/>
    </location>
</feature>
<gene>
    <name evidence="3" type="primary">hpaD</name>
    <name evidence="3" type="ORF">V6M85_02740</name>
</gene>
<evidence type="ECO:0000313" key="4">
    <source>
        <dbReference type="Proteomes" id="UP001432202"/>
    </source>
</evidence>
<dbReference type="Pfam" id="PF00903">
    <property type="entry name" value="Glyoxalase"/>
    <property type="match status" value="2"/>
</dbReference>
<dbReference type="InterPro" id="IPR051332">
    <property type="entry name" value="Fosfomycin_Res_Enzymes"/>
</dbReference>
<dbReference type="InterPro" id="IPR029068">
    <property type="entry name" value="Glyas_Bleomycin-R_OHBP_Dase"/>
</dbReference>
<accession>A0AAX4L479</accession>
<reference evidence="3 4" key="1">
    <citation type="submission" date="2024-02" db="EMBL/GenBank/DDBJ databases">
        <title>STSV induces naive adaptation in Sulfolobus.</title>
        <authorList>
            <person name="Xiang X."/>
            <person name="Song M."/>
        </authorList>
    </citation>
    <scope>NUCLEOTIDE SEQUENCE [LARGE SCALE GENOMIC DNA]</scope>
    <source>
        <strain evidence="3 4">RT2</strain>
    </source>
</reference>
<evidence type="ECO:0000313" key="3">
    <source>
        <dbReference type="EMBL" id="WWQ61016.1"/>
    </source>
</evidence>
<dbReference type="PANTHER" id="PTHR36113:SF6">
    <property type="entry name" value="FOSFOMYCIN RESISTANCE PROTEIN FOSX"/>
    <property type="match status" value="1"/>
</dbReference>
<dbReference type="GO" id="GO:0008687">
    <property type="term" value="F:3,4-dihydroxyphenylacetate 2,3-dioxygenase activity"/>
    <property type="evidence" value="ECO:0007669"/>
    <property type="project" value="UniProtKB-EC"/>
</dbReference>
<dbReference type="InterPro" id="IPR037523">
    <property type="entry name" value="VOC_core"/>
</dbReference>
<name>A0AAX4L479_9CREN</name>
<evidence type="ECO:0000259" key="2">
    <source>
        <dbReference type="PROSITE" id="PS51819"/>
    </source>
</evidence>
<dbReference type="GeneID" id="89335650"/>
<dbReference type="PROSITE" id="PS51819">
    <property type="entry name" value="VOC"/>
    <property type="match status" value="2"/>
</dbReference>
<dbReference type="InterPro" id="IPR011981">
    <property type="entry name" value="DHPA_dOase_Mn/Fe"/>
</dbReference>
<keyword evidence="4" id="KW-1185">Reference proteome</keyword>
<dbReference type="EC" id="1.13.11.15" evidence="3"/>
<feature type="domain" description="VOC" evidence="2">
    <location>
        <begin position="144"/>
        <end position="266"/>
    </location>
</feature>
<dbReference type="NCBIfam" id="TIGR02295">
    <property type="entry name" value="HpaD"/>
    <property type="match status" value="1"/>
</dbReference>
<protein>
    <submittedName>
        <fullName evidence="3">3,4-dihydroxyphenylacetate 2,3-dioxygenase</fullName>
        <ecNumber evidence="3">1.13.11.15</ecNumber>
    </submittedName>
</protein>